<gene>
    <name evidence="5" type="ORF">RhiirA1_112384</name>
</gene>
<evidence type="ECO:0000259" key="4">
    <source>
        <dbReference type="PROSITE" id="PS00028"/>
    </source>
</evidence>
<evidence type="ECO:0000256" key="3">
    <source>
        <dbReference type="ARBA" id="ARBA00022525"/>
    </source>
</evidence>
<dbReference type="Proteomes" id="UP000232688">
    <property type="component" value="Unassembled WGS sequence"/>
</dbReference>
<dbReference type="EMBL" id="LLXH01002451">
    <property type="protein sequence ID" value="PKC55722.1"/>
    <property type="molecule type" value="Genomic_DNA"/>
</dbReference>
<accession>A0A2N0QXD4</accession>
<comment type="caution">
    <text evidence="5">The sequence shown here is derived from an EMBL/GenBank/DDBJ whole genome shotgun (WGS) entry which is preliminary data.</text>
</comment>
<protein>
    <recommendedName>
        <fullName evidence="4">C2H2-type domain-containing protein</fullName>
    </recommendedName>
</protein>
<evidence type="ECO:0000256" key="2">
    <source>
        <dbReference type="ARBA" id="ARBA00004613"/>
    </source>
</evidence>
<reference evidence="5 6" key="2">
    <citation type="submission" date="2017-10" db="EMBL/GenBank/DDBJ databases">
        <title>Genome analyses suggest a sexual origin of heterokaryosis in a supposedly ancient asexual fungus.</title>
        <authorList>
            <person name="Corradi N."/>
            <person name="Sedzielewska K."/>
            <person name="Noel J."/>
            <person name="Charron P."/>
            <person name="Farinelli L."/>
            <person name="Marton T."/>
            <person name="Kruger M."/>
            <person name="Pelin A."/>
            <person name="Brachmann A."/>
            <person name="Corradi N."/>
        </authorList>
    </citation>
    <scope>NUCLEOTIDE SEQUENCE [LARGE SCALE GENOMIC DNA]</scope>
    <source>
        <strain evidence="5 6">A1</strain>
    </source>
</reference>
<comment type="subcellular location">
    <subcellularLocation>
        <location evidence="1">Host cell</location>
    </subcellularLocation>
    <subcellularLocation>
        <location evidence="2">Secreted</location>
    </subcellularLocation>
</comment>
<organism evidence="5 6">
    <name type="scientific">Rhizophagus irregularis</name>
    <dbReference type="NCBI Taxonomy" id="588596"/>
    <lineage>
        <taxon>Eukaryota</taxon>
        <taxon>Fungi</taxon>
        <taxon>Fungi incertae sedis</taxon>
        <taxon>Mucoromycota</taxon>
        <taxon>Glomeromycotina</taxon>
        <taxon>Glomeromycetes</taxon>
        <taxon>Glomerales</taxon>
        <taxon>Glomeraceae</taxon>
        <taxon>Rhizophagus</taxon>
    </lineage>
</organism>
<proteinExistence type="predicted"/>
<evidence type="ECO:0000256" key="1">
    <source>
        <dbReference type="ARBA" id="ARBA00004340"/>
    </source>
</evidence>
<name>A0A2N0QXD4_9GLOM</name>
<dbReference type="AlphaFoldDB" id="A0A2N0QXD4"/>
<feature type="domain" description="C2H2-type" evidence="4">
    <location>
        <begin position="126"/>
        <end position="148"/>
    </location>
</feature>
<dbReference type="VEuPathDB" id="FungiDB:RhiirA1_112384"/>
<dbReference type="PROSITE" id="PS00028">
    <property type="entry name" value="ZINC_FINGER_C2H2_1"/>
    <property type="match status" value="1"/>
</dbReference>
<evidence type="ECO:0000313" key="6">
    <source>
        <dbReference type="Proteomes" id="UP000232688"/>
    </source>
</evidence>
<dbReference type="GO" id="GO:0043657">
    <property type="term" value="C:host cell"/>
    <property type="evidence" value="ECO:0007669"/>
    <property type="project" value="UniProtKB-SubCell"/>
</dbReference>
<keyword evidence="3" id="KW-0964">Secreted</keyword>
<dbReference type="InterPro" id="IPR045379">
    <property type="entry name" value="Crinkler_N"/>
</dbReference>
<dbReference type="Pfam" id="PF20147">
    <property type="entry name" value="Crinkler"/>
    <property type="match status" value="1"/>
</dbReference>
<dbReference type="VEuPathDB" id="FungiDB:RhiirFUN_012445"/>
<dbReference type="GO" id="GO:0005576">
    <property type="term" value="C:extracellular region"/>
    <property type="evidence" value="ECO:0007669"/>
    <property type="project" value="UniProtKB-SubCell"/>
</dbReference>
<dbReference type="VEuPathDB" id="FungiDB:FUN_023102"/>
<dbReference type="InterPro" id="IPR013087">
    <property type="entry name" value="Znf_C2H2_type"/>
</dbReference>
<evidence type="ECO:0000313" key="5">
    <source>
        <dbReference type="EMBL" id="PKC55722.1"/>
    </source>
</evidence>
<sequence>MGLHMYKEMDGVITLNCIIKESPGVVFDITINKNKSILRLKDAIKEKLQDTFRNIDTIGIKLWKVQVAQEDSRLEQLRNPDVSVDNVLDKEEVNEIQRGTDKIGNLFENTDNNNIHVIVQGKENWCSVCGISFKNIALLEDHERNDAHHIVPLGEFRSNNYASYLLNFFPAIYKACRSMWKFSQLSAKNFPRA</sequence>
<reference evidence="5 6" key="1">
    <citation type="submission" date="2017-10" db="EMBL/GenBank/DDBJ databases">
        <title>Extensive intraspecific genome diversity in a model arbuscular mycorrhizal fungus.</title>
        <authorList>
            <person name="Chen E.C.H."/>
            <person name="Morin E."/>
            <person name="Baudet D."/>
            <person name="Noel J."/>
            <person name="Ndikumana S."/>
            <person name="Charron P."/>
            <person name="St-Onge C."/>
            <person name="Giorgi J."/>
            <person name="Grigoriev I.V."/>
            <person name="Roux C."/>
            <person name="Martin F.M."/>
            <person name="Corradi N."/>
        </authorList>
    </citation>
    <scope>NUCLEOTIDE SEQUENCE [LARGE SCALE GENOMIC DNA]</scope>
    <source>
        <strain evidence="5 6">A1</strain>
    </source>
</reference>